<protein>
    <recommendedName>
        <fullName evidence="6">Protein downstream neighbor of Son</fullName>
    </recommendedName>
</protein>
<comment type="subcellular location">
    <subcellularLocation>
        <location evidence="1">Nucleus</location>
    </subcellularLocation>
</comment>
<sequence length="732" mass="82016">MRLTFPYIYVDPNSPKKSKTHLSCRPFFSLLPTQTPLSLSLSLSLAFALAPTLPCRRPLHPSRSAWTRHVVFLPHFDRESELDLKFLFDRWWRRVLLVKGERERCCHRSWILWQKLLFLNLLQLNSFSFGKLKSDVKMKRKTPSELRGEQLKRRTHELLVNEELPPLQDYDRADNRTADGPKKAEHLKIPKYINTRMVDVYPIKKSSERCRVLFGKENVKDHSTACAKPGDLSNATIACSFSTKATSFPCGDGVTADSLEPSDPSNPLRSVVELHVGNEKLVDSAKLDMEKALKGLVARDVPSTSSLADSSRRLVDVPSISSDVYPSEIHIPGDKVPLDFTLKTSLRLVSSSSVKWFHKVRASFSTAGINRLTSQCCSKSQSFGCTSGTNVPSEQFSKALYSWVYPQSSLPPSIISAMASSSIKGETDFLQKRQHDWEDSFCNLYYMLRKNKSTMFYVYTSQFVVLFIGGVFLGKKQSCNAYLSQSTRGLRSLLKKHDICFSMPLCRAEVEQASEDDLVELSEIEKRNLGQAFLSDSFSDIDNTPQSLLSFIGNESVHGLYDFLLNYRFFLSSFSGVDVPVLYSPVPFQNACFFIPEVRCKEMRKANMVVPSSRGSESEEQTEAILGSSGNGICYSIEIKDTILPPWIVSGVCATMSSDGRSFDSVFSTEPSSVGLNVAMDSFCKKSESDKHLSESCDAFGISETTLVPSLRSVSVRRLKYADGAYVAFTTV</sequence>
<dbReference type="GO" id="GO:0033260">
    <property type="term" value="P:nuclear DNA replication"/>
    <property type="evidence" value="ECO:0007669"/>
    <property type="project" value="TreeGrafter"/>
</dbReference>
<evidence type="ECO:0000256" key="4">
    <source>
        <dbReference type="ARBA" id="ARBA00025806"/>
    </source>
</evidence>
<dbReference type="AlphaFoldDB" id="A0A6V7QEW8"/>
<name>A0A6V7QEW8_ANACO</name>
<dbReference type="PANTHER" id="PTHR12972">
    <property type="entry name" value="DOWNSTREAM NEIGHBOR OF SON"/>
    <property type="match status" value="1"/>
</dbReference>
<reference evidence="5" key="1">
    <citation type="submission" date="2020-07" db="EMBL/GenBank/DDBJ databases">
        <authorList>
            <person name="Lin J."/>
        </authorList>
    </citation>
    <scope>NUCLEOTIDE SEQUENCE</scope>
</reference>
<gene>
    <name evidence="5" type="ORF">CB5_LOCUS24831</name>
</gene>
<evidence type="ECO:0000313" key="5">
    <source>
        <dbReference type="EMBL" id="CAD1841620.1"/>
    </source>
</evidence>
<evidence type="ECO:0000256" key="1">
    <source>
        <dbReference type="ARBA" id="ARBA00004123"/>
    </source>
</evidence>
<organism evidence="5">
    <name type="scientific">Ananas comosus var. bracteatus</name>
    <name type="common">red pineapple</name>
    <dbReference type="NCBI Taxonomy" id="296719"/>
    <lineage>
        <taxon>Eukaryota</taxon>
        <taxon>Viridiplantae</taxon>
        <taxon>Streptophyta</taxon>
        <taxon>Embryophyta</taxon>
        <taxon>Tracheophyta</taxon>
        <taxon>Spermatophyta</taxon>
        <taxon>Magnoliopsida</taxon>
        <taxon>Liliopsida</taxon>
        <taxon>Poales</taxon>
        <taxon>Bromeliaceae</taxon>
        <taxon>Bromelioideae</taxon>
        <taxon>Ananas</taxon>
    </lineage>
</organism>
<accession>A0A6V7QEW8</accession>
<dbReference type="GO" id="GO:0005634">
    <property type="term" value="C:nucleus"/>
    <property type="evidence" value="ECO:0007669"/>
    <property type="project" value="UniProtKB-SubCell"/>
</dbReference>
<dbReference type="PANTHER" id="PTHR12972:SF0">
    <property type="entry name" value="PROTEIN DOWNSTREAM NEIGHBOR OF SON"/>
    <property type="match status" value="1"/>
</dbReference>
<dbReference type="EMBL" id="LR862135">
    <property type="protein sequence ID" value="CAD1841620.1"/>
    <property type="molecule type" value="Genomic_DNA"/>
</dbReference>
<dbReference type="InterPro" id="IPR024861">
    <property type="entry name" value="Donson"/>
</dbReference>
<dbReference type="PRINTS" id="PR02064">
    <property type="entry name" value="DONSON"/>
</dbReference>
<evidence type="ECO:0000256" key="3">
    <source>
        <dbReference type="ARBA" id="ARBA00023242"/>
    </source>
</evidence>
<keyword evidence="2" id="KW-0217">Developmental protein</keyword>
<keyword evidence="3" id="KW-0539">Nucleus</keyword>
<evidence type="ECO:0008006" key="6">
    <source>
        <dbReference type="Google" id="ProtNLM"/>
    </source>
</evidence>
<comment type="similarity">
    <text evidence="4">Belongs to the DONSON family.</text>
</comment>
<proteinExistence type="inferred from homology"/>
<evidence type="ECO:0000256" key="2">
    <source>
        <dbReference type="ARBA" id="ARBA00022473"/>
    </source>
</evidence>